<dbReference type="EMBL" id="CABPRJ010000040">
    <property type="protein sequence ID" value="VVC26658.1"/>
    <property type="molecule type" value="Genomic_DNA"/>
</dbReference>
<dbReference type="Proteomes" id="UP000325440">
    <property type="component" value="Unassembled WGS sequence"/>
</dbReference>
<keyword evidence="1" id="KW-0812">Transmembrane</keyword>
<protein>
    <submittedName>
        <fullName evidence="2">Uncharacterized protein</fullName>
    </submittedName>
</protein>
<evidence type="ECO:0000313" key="3">
    <source>
        <dbReference type="Proteomes" id="UP000325440"/>
    </source>
</evidence>
<reference evidence="2 3" key="1">
    <citation type="submission" date="2019-08" db="EMBL/GenBank/DDBJ databases">
        <authorList>
            <person name="Alioto T."/>
            <person name="Alioto T."/>
            <person name="Gomez Garrido J."/>
        </authorList>
    </citation>
    <scope>NUCLEOTIDE SEQUENCE [LARGE SCALE GENOMIC DNA]</scope>
</reference>
<proteinExistence type="predicted"/>
<gene>
    <name evidence="2" type="ORF">CINCED_3A021848</name>
</gene>
<dbReference type="AlphaFoldDB" id="A0A5E4MBP0"/>
<feature type="transmembrane region" description="Helical" evidence="1">
    <location>
        <begin position="6"/>
        <end position="26"/>
    </location>
</feature>
<sequence length="116" mass="13189">MFELNLFNLVVIAFTLLISIVTYARLRQPLEYRQISQHVPSVTKTLWTEFTLSLELGMKHPKGKRYAISVMVLDSGDVEKGYGPVAPRRVPRDVDPKDKVLPADMLWPICANFADT</sequence>
<keyword evidence="1" id="KW-1133">Transmembrane helix</keyword>
<organism evidence="2 3">
    <name type="scientific">Cinara cedri</name>
    <dbReference type="NCBI Taxonomy" id="506608"/>
    <lineage>
        <taxon>Eukaryota</taxon>
        <taxon>Metazoa</taxon>
        <taxon>Ecdysozoa</taxon>
        <taxon>Arthropoda</taxon>
        <taxon>Hexapoda</taxon>
        <taxon>Insecta</taxon>
        <taxon>Pterygota</taxon>
        <taxon>Neoptera</taxon>
        <taxon>Paraneoptera</taxon>
        <taxon>Hemiptera</taxon>
        <taxon>Sternorrhyncha</taxon>
        <taxon>Aphidomorpha</taxon>
        <taxon>Aphidoidea</taxon>
        <taxon>Aphididae</taxon>
        <taxon>Lachninae</taxon>
        <taxon>Cinara</taxon>
    </lineage>
</organism>
<name>A0A5E4MBP0_9HEMI</name>
<keyword evidence="1" id="KW-0472">Membrane</keyword>
<evidence type="ECO:0000313" key="2">
    <source>
        <dbReference type="EMBL" id="VVC26658.1"/>
    </source>
</evidence>
<keyword evidence="3" id="KW-1185">Reference proteome</keyword>
<evidence type="ECO:0000256" key="1">
    <source>
        <dbReference type="SAM" id="Phobius"/>
    </source>
</evidence>
<accession>A0A5E4MBP0</accession>